<dbReference type="EMBL" id="JAEAGR010000007">
    <property type="protein sequence ID" value="MBH1940995.1"/>
    <property type="molecule type" value="Genomic_DNA"/>
</dbReference>
<dbReference type="Pfam" id="PF02632">
    <property type="entry name" value="BioY"/>
    <property type="match status" value="1"/>
</dbReference>
<reference evidence="4" key="1">
    <citation type="submission" date="2020-12" db="EMBL/GenBank/DDBJ databases">
        <title>M. sibirica DSM 26468T genome.</title>
        <authorList>
            <person name="Thieme N."/>
            <person name="Rettenmaier R."/>
            <person name="Zverlov V."/>
            <person name="Liebl W."/>
        </authorList>
    </citation>
    <scope>NUCLEOTIDE SEQUENCE</scope>
    <source>
        <strain evidence="4">DSM 26468</strain>
    </source>
</reference>
<dbReference type="Gene3D" id="1.10.1760.20">
    <property type="match status" value="1"/>
</dbReference>
<dbReference type="PANTHER" id="PTHR34295">
    <property type="entry name" value="BIOTIN TRANSPORTER BIOY"/>
    <property type="match status" value="1"/>
</dbReference>
<feature type="transmembrane region" description="Helical" evidence="3">
    <location>
        <begin position="69"/>
        <end position="86"/>
    </location>
</feature>
<evidence type="ECO:0000313" key="5">
    <source>
        <dbReference type="Proteomes" id="UP000623269"/>
    </source>
</evidence>
<sequence length="193" mass="21376">MNTEQNSINLKDKNKLTTKKIIIAGMFTAIIVVLAQITIPTTPVPFTLSLLAIFLTGALLSPRLALLSVAAYILLGIFGLPVFANSRGGVSVLFDKTGGYIMAYPLMAFVTSLFYHFIRRFKTVALVVGMFFSLILCYGIGTLWFSHVTGIDFFHALTLCVYPFVFFDVIKIVLATSFSMILRKTAFRHMGLI</sequence>
<dbReference type="GO" id="GO:0005886">
    <property type="term" value="C:plasma membrane"/>
    <property type="evidence" value="ECO:0007669"/>
    <property type="project" value="UniProtKB-SubCell"/>
</dbReference>
<dbReference type="Proteomes" id="UP000623269">
    <property type="component" value="Unassembled WGS sequence"/>
</dbReference>
<gene>
    <name evidence="4" type="ORF">I5677_08840</name>
</gene>
<dbReference type="GO" id="GO:0015225">
    <property type="term" value="F:biotin transmembrane transporter activity"/>
    <property type="evidence" value="ECO:0007669"/>
    <property type="project" value="UniProtKB-UniRule"/>
</dbReference>
<dbReference type="PIRSF" id="PIRSF016661">
    <property type="entry name" value="BioY"/>
    <property type="match status" value="1"/>
</dbReference>
<organism evidence="4 5">
    <name type="scientific">Mobilitalea sibirica</name>
    <dbReference type="NCBI Taxonomy" id="1462919"/>
    <lineage>
        <taxon>Bacteria</taxon>
        <taxon>Bacillati</taxon>
        <taxon>Bacillota</taxon>
        <taxon>Clostridia</taxon>
        <taxon>Lachnospirales</taxon>
        <taxon>Lachnospiraceae</taxon>
        <taxon>Mobilitalea</taxon>
    </lineage>
</organism>
<dbReference type="RefSeq" id="WP_197661215.1">
    <property type="nucleotide sequence ID" value="NZ_JAEAGR010000007.1"/>
</dbReference>
<protein>
    <recommendedName>
        <fullName evidence="2">Biotin transporter</fullName>
    </recommendedName>
</protein>
<proteinExistence type="inferred from homology"/>
<comment type="subcellular location">
    <subcellularLocation>
        <location evidence="2">Cell membrane</location>
        <topology evidence="2">Multi-pass membrane protein</topology>
    </subcellularLocation>
</comment>
<dbReference type="AlphaFoldDB" id="A0A8J7H2W6"/>
<feature type="transmembrane region" description="Helical" evidence="3">
    <location>
        <begin position="124"/>
        <end position="147"/>
    </location>
</feature>
<dbReference type="InterPro" id="IPR003784">
    <property type="entry name" value="BioY"/>
</dbReference>
<keyword evidence="2" id="KW-0813">Transport</keyword>
<keyword evidence="3" id="KW-1133">Transmembrane helix</keyword>
<feature type="transmembrane region" description="Helical" evidence="3">
    <location>
        <begin position="153"/>
        <end position="174"/>
    </location>
</feature>
<keyword evidence="2 3" id="KW-0472">Membrane</keyword>
<evidence type="ECO:0000313" key="4">
    <source>
        <dbReference type="EMBL" id="MBH1940995.1"/>
    </source>
</evidence>
<evidence type="ECO:0000256" key="1">
    <source>
        <dbReference type="ARBA" id="ARBA00010692"/>
    </source>
</evidence>
<feature type="transmembrane region" description="Helical" evidence="3">
    <location>
        <begin position="98"/>
        <end position="117"/>
    </location>
</feature>
<keyword evidence="3" id="KW-0812">Transmembrane</keyword>
<feature type="transmembrane region" description="Helical" evidence="3">
    <location>
        <begin position="45"/>
        <end position="62"/>
    </location>
</feature>
<accession>A0A8J7H2W6</accession>
<keyword evidence="5" id="KW-1185">Reference proteome</keyword>
<comment type="similarity">
    <text evidence="1 2">Belongs to the BioY family.</text>
</comment>
<evidence type="ECO:0000256" key="3">
    <source>
        <dbReference type="SAM" id="Phobius"/>
    </source>
</evidence>
<name>A0A8J7H2W6_9FIRM</name>
<keyword evidence="2" id="KW-1003">Cell membrane</keyword>
<feature type="transmembrane region" description="Helical" evidence="3">
    <location>
        <begin position="21"/>
        <end position="39"/>
    </location>
</feature>
<dbReference type="PANTHER" id="PTHR34295:SF1">
    <property type="entry name" value="BIOTIN TRANSPORTER BIOY"/>
    <property type="match status" value="1"/>
</dbReference>
<evidence type="ECO:0000256" key="2">
    <source>
        <dbReference type="PIRNR" id="PIRNR016661"/>
    </source>
</evidence>
<comment type="caution">
    <text evidence="4">The sequence shown here is derived from an EMBL/GenBank/DDBJ whole genome shotgun (WGS) entry which is preliminary data.</text>
</comment>